<evidence type="ECO:0000313" key="3">
    <source>
        <dbReference type="Proteomes" id="UP000249757"/>
    </source>
</evidence>
<gene>
    <name evidence="2" type="ORF">Ptr86124_009263</name>
</gene>
<protein>
    <submittedName>
        <fullName evidence="2">Uncharacterized protein</fullName>
    </submittedName>
</protein>
<organism evidence="2 3">
    <name type="scientific">Pyrenophora tritici-repentis</name>
    <dbReference type="NCBI Taxonomy" id="45151"/>
    <lineage>
        <taxon>Eukaryota</taxon>
        <taxon>Fungi</taxon>
        <taxon>Dikarya</taxon>
        <taxon>Ascomycota</taxon>
        <taxon>Pezizomycotina</taxon>
        <taxon>Dothideomycetes</taxon>
        <taxon>Pleosporomycetidae</taxon>
        <taxon>Pleosporales</taxon>
        <taxon>Pleosporineae</taxon>
        <taxon>Pleosporaceae</taxon>
        <taxon>Pyrenophora</taxon>
    </lineage>
</organism>
<proteinExistence type="predicted"/>
<dbReference type="Proteomes" id="UP000249757">
    <property type="component" value="Unassembled WGS sequence"/>
</dbReference>
<dbReference type="AlphaFoldDB" id="A0A922STM1"/>
<keyword evidence="3" id="KW-1185">Reference proteome</keyword>
<feature type="compositionally biased region" description="Basic and acidic residues" evidence="1">
    <location>
        <begin position="1"/>
        <end position="29"/>
    </location>
</feature>
<feature type="region of interest" description="Disordered" evidence="1">
    <location>
        <begin position="1"/>
        <end position="50"/>
    </location>
</feature>
<evidence type="ECO:0000256" key="1">
    <source>
        <dbReference type="SAM" id="MobiDB-lite"/>
    </source>
</evidence>
<dbReference type="PANTHER" id="PTHR35179">
    <property type="entry name" value="PROTEIN CBG02620"/>
    <property type="match status" value="1"/>
</dbReference>
<feature type="region of interest" description="Disordered" evidence="1">
    <location>
        <begin position="566"/>
        <end position="671"/>
    </location>
</feature>
<dbReference type="EMBL" id="NRDI02000013">
    <property type="protein sequence ID" value="KAI1511619.1"/>
    <property type="molecule type" value="Genomic_DNA"/>
</dbReference>
<accession>A0A922STM1</accession>
<comment type="caution">
    <text evidence="2">The sequence shown here is derived from an EMBL/GenBank/DDBJ whole genome shotgun (WGS) entry which is preliminary data.</text>
</comment>
<feature type="compositionally biased region" description="Gly residues" evidence="1">
    <location>
        <begin position="642"/>
        <end position="655"/>
    </location>
</feature>
<evidence type="ECO:0000313" key="2">
    <source>
        <dbReference type="EMBL" id="KAI1511619.1"/>
    </source>
</evidence>
<feature type="compositionally biased region" description="Polar residues" evidence="1">
    <location>
        <begin position="37"/>
        <end position="50"/>
    </location>
</feature>
<dbReference type="OrthoDB" id="420564at2759"/>
<name>A0A922STM1_9PLEO</name>
<dbReference type="PANTHER" id="PTHR35179:SF1">
    <property type="entry name" value="INTEGRAL MEMBRANE PROTEIN"/>
    <property type="match status" value="1"/>
</dbReference>
<reference evidence="3" key="1">
    <citation type="journal article" date="2022" name="Microb. Genom.">
        <title>A global pangenome for the wheat fungal pathogen Pyrenophora tritici-repentis and prediction of effector protein structural homology.</title>
        <authorList>
            <person name="Moolhuijzen P.M."/>
            <person name="See P.T."/>
            <person name="Shi G."/>
            <person name="Powell H.R."/>
            <person name="Cockram J."/>
            <person name="Jorgensen L.N."/>
            <person name="Benslimane H."/>
            <person name="Strelkov S.E."/>
            <person name="Turner J."/>
            <person name="Liu Z."/>
            <person name="Moffat C.S."/>
        </authorList>
    </citation>
    <scope>NUCLEOTIDE SEQUENCE [LARGE SCALE GENOMIC DNA]</scope>
</reference>
<sequence>MDAGEERVAGVKRTRTDRGTATPPEDRAPKSAHLPMTNDSITSAPNMDSTPLSFETKIAMALQGQGNWQQLQNAPIAAAAANSGVADNEVIPEEVEVEEEEDIELDEDSVLGEDETNEPKAVEDVVDTARKEKLAKKAQRFNQVIARDAGEVVKTIDLDTIQPVRETVSWDQDPELLCCYNWQFSTTANTIFVPGEPAKWTPRPLPYNLERDSGFSFADYNYARRPRDPYSPMFAALRVMRPGYTFNDIDVLADRNNLRVLLEFTQGKANGPLRLNLYLVHNTLVIIRKESRWWKRNNGDSYGFNFEKHFTRTPDDMQDATSHYRAIRYRMGPLNVVCRFEADAYDDGIVSDELSATEADLASGGLADLPRFNFPAPINVLQKGHMVPTAQLVELKTQAYKPLNPTLVACQDQLWFGRTPLLITAPYDKDTGTVTRIKRELAMDRIKIWEEKNEEPLRKLVALLGEFRNVLRQQPRERRSLVLVREMKGGPLVLRTMLEHASGVDGGARREYWPMRGGGGMRGLGGAPVCRGQFGDARGRGDFVQRGGFPQRGLFMGGRGCGDYVPNGDRGNYGPPQGQGRGNFGPPQTHGNYAPPQGRGNYATPQGRGNYAPPLYQHSQGRGDNHIPHQQRGNYPQQGQGQSQGRGQRGGGRGGRGGRRSPDHGISGPRR</sequence>